<dbReference type="EMBL" id="ML978068">
    <property type="protein sequence ID" value="KAF2017963.1"/>
    <property type="molecule type" value="Genomic_DNA"/>
</dbReference>
<accession>A0A6A5XYF6</accession>
<evidence type="ECO:0000313" key="2">
    <source>
        <dbReference type="Proteomes" id="UP000799778"/>
    </source>
</evidence>
<dbReference type="GeneID" id="54278792"/>
<name>A0A6A5XYF6_9PLEO</name>
<evidence type="ECO:0000313" key="1">
    <source>
        <dbReference type="EMBL" id="KAF2017963.1"/>
    </source>
</evidence>
<proteinExistence type="predicted"/>
<protein>
    <submittedName>
        <fullName evidence="1">Uncharacterized protein</fullName>
    </submittedName>
</protein>
<gene>
    <name evidence="1" type="ORF">BU24DRAFT_162451</name>
</gene>
<dbReference type="RefSeq" id="XP_033386302.1">
    <property type="nucleotide sequence ID" value="XM_033521395.1"/>
</dbReference>
<organism evidence="1 2">
    <name type="scientific">Aaosphaeria arxii CBS 175.79</name>
    <dbReference type="NCBI Taxonomy" id="1450172"/>
    <lineage>
        <taxon>Eukaryota</taxon>
        <taxon>Fungi</taxon>
        <taxon>Dikarya</taxon>
        <taxon>Ascomycota</taxon>
        <taxon>Pezizomycotina</taxon>
        <taxon>Dothideomycetes</taxon>
        <taxon>Pleosporomycetidae</taxon>
        <taxon>Pleosporales</taxon>
        <taxon>Pleosporales incertae sedis</taxon>
        <taxon>Aaosphaeria</taxon>
    </lineage>
</organism>
<dbReference type="AlphaFoldDB" id="A0A6A5XYF6"/>
<keyword evidence="2" id="KW-1185">Reference proteome</keyword>
<dbReference type="Proteomes" id="UP000799778">
    <property type="component" value="Unassembled WGS sequence"/>
</dbReference>
<reference evidence="1" key="1">
    <citation type="journal article" date="2020" name="Stud. Mycol.">
        <title>101 Dothideomycetes genomes: a test case for predicting lifestyles and emergence of pathogens.</title>
        <authorList>
            <person name="Haridas S."/>
            <person name="Albert R."/>
            <person name="Binder M."/>
            <person name="Bloem J."/>
            <person name="Labutti K."/>
            <person name="Salamov A."/>
            <person name="Andreopoulos B."/>
            <person name="Baker S."/>
            <person name="Barry K."/>
            <person name="Bills G."/>
            <person name="Bluhm B."/>
            <person name="Cannon C."/>
            <person name="Castanera R."/>
            <person name="Culley D."/>
            <person name="Daum C."/>
            <person name="Ezra D."/>
            <person name="Gonzalez J."/>
            <person name="Henrissat B."/>
            <person name="Kuo A."/>
            <person name="Liang C."/>
            <person name="Lipzen A."/>
            <person name="Lutzoni F."/>
            <person name="Magnuson J."/>
            <person name="Mondo S."/>
            <person name="Nolan M."/>
            <person name="Ohm R."/>
            <person name="Pangilinan J."/>
            <person name="Park H.-J."/>
            <person name="Ramirez L."/>
            <person name="Alfaro M."/>
            <person name="Sun H."/>
            <person name="Tritt A."/>
            <person name="Yoshinaga Y."/>
            <person name="Zwiers L.-H."/>
            <person name="Turgeon B."/>
            <person name="Goodwin S."/>
            <person name="Spatafora J."/>
            <person name="Crous P."/>
            <person name="Grigoriev I."/>
        </authorList>
    </citation>
    <scope>NUCLEOTIDE SEQUENCE</scope>
    <source>
        <strain evidence="1">CBS 175.79</strain>
    </source>
</reference>
<sequence>MSYLPCFLSDCCWCFPSPRLGYMNTRCGVVPLAGKKLLPFGCTQSDSTPIDPAATPSIQGTSWASCQGLGWRRKDNAQSCSRTPSRVVLERSLARSNLLARCARNKAGRPSLSSLRASASLPKESYPSIAKRFFFERRVRRSPCSDWLARDIVTPEGF</sequence>